<dbReference type="GO" id="GO:0070124">
    <property type="term" value="P:mitochondrial translational initiation"/>
    <property type="evidence" value="ECO:0007669"/>
    <property type="project" value="TreeGrafter"/>
</dbReference>
<dbReference type="AlphaFoldDB" id="A0AAD9M7I6"/>
<dbReference type="GO" id="GO:0032790">
    <property type="term" value="P:ribosome disassembly"/>
    <property type="evidence" value="ECO:0007669"/>
    <property type="project" value="TreeGrafter"/>
</dbReference>
<keyword evidence="2" id="KW-0396">Initiation factor</keyword>
<feature type="region of interest" description="Disordered" evidence="4">
    <location>
        <begin position="61"/>
        <end position="86"/>
    </location>
</feature>
<name>A0AAD9M7I6_9PEZI</name>
<dbReference type="InterPro" id="IPR001288">
    <property type="entry name" value="Translation_initiation_fac_3"/>
</dbReference>
<gene>
    <name evidence="5" type="ORF">LX32DRAFT_636631</name>
</gene>
<protein>
    <recommendedName>
        <fullName evidence="7">Translation initiation factor IF-3</fullName>
    </recommendedName>
</protein>
<dbReference type="Proteomes" id="UP001232148">
    <property type="component" value="Unassembled WGS sequence"/>
</dbReference>
<dbReference type="EMBL" id="MU842834">
    <property type="protein sequence ID" value="KAK2032040.1"/>
    <property type="molecule type" value="Genomic_DNA"/>
</dbReference>
<dbReference type="GO" id="GO:0005739">
    <property type="term" value="C:mitochondrion"/>
    <property type="evidence" value="ECO:0007669"/>
    <property type="project" value="TreeGrafter"/>
</dbReference>
<sequence>MRGTRCLYNNSRTALYRVFVSPFDKVEALVRRSALSHPASRILPPVLSPPMQSFARHASLIRRSRKPSTSATSNSPANSQAAGRLPADHLIRDRQVLVVDENNKLTGPHNTRRVLDSLDLDTQSLRMVSRPPPNPTGDQPQYAICRVIDKRLEKEREREQEKTRKETARRLARLKELELNWAIASHDLGHKMRQLKGFLEKGYKVDVIFAKKKGSRTATREEAEALVQAVRDTVAEVQGAKEWKEAEGQPPKFMRLFLNAPALAKAPSKSSAVDLKSPESSGPSEN</sequence>
<dbReference type="GO" id="GO:0003743">
    <property type="term" value="F:translation initiation factor activity"/>
    <property type="evidence" value="ECO:0007669"/>
    <property type="project" value="UniProtKB-KW"/>
</dbReference>
<dbReference type="SUPFAM" id="SSF55200">
    <property type="entry name" value="Translation initiation factor IF3, C-terminal domain"/>
    <property type="match status" value="1"/>
</dbReference>
<dbReference type="PANTHER" id="PTHR10938:SF0">
    <property type="entry name" value="TRANSLATION INITIATION FACTOR IF-3, MITOCHONDRIAL"/>
    <property type="match status" value="1"/>
</dbReference>
<proteinExistence type="inferred from homology"/>
<comment type="similarity">
    <text evidence="1">Belongs to the IF-3 family.</text>
</comment>
<evidence type="ECO:0000313" key="5">
    <source>
        <dbReference type="EMBL" id="KAK2032040.1"/>
    </source>
</evidence>
<dbReference type="PANTHER" id="PTHR10938">
    <property type="entry name" value="TRANSLATION INITIATION FACTOR IF-3"/>
    <property type="match status" value="1"/>
</dbReference>
<evidence type="ECO:0000256" key="1">
    <source>
        <dbReference type="ARBA" id="ARBA00005439"/>
    </source>
</evidence>
<dbReference type="InterPro" id="IPR036788">
    <property type="entry name" value="T_IF-3_C_sf"/>
</dbReference>
<keyword evidence="6" id="KW-1185">Reference proteome</keyword>
<dbReference type="GO" id="GO:0043022">
    <property type="term" value="F:ribosome binding"/>
    <property type="evidence" value="ECO:0007669"/>
    <property type="project" value="TreeGrafter"/>
</dbReference>
<evidence type="ECO:0000256" key="4">
    <source>
        <dbReference type="SAM" id="MobiDB-lite"/>
    </source>
</evidence>
<reference evidence="5" key="1">
    <citation type="submission" date="2021-06" db="EMBL/GenBank/DDBJ databases">
        <title>Comparative genomics, transcriptomics and evolutionary studies reveal genomic signatures of adaptation to plant cell wall in hemibiotrophic fungi.</title>
        <authorList>
            <consortium name="DOE Joint Genome Institute"/>
            <person name="Baroncelli R."/>
            <person name="Diaz J.F."/>
            <person name="Benocci T."/>
            <person name="Peng M."/>
            <person name="Battaglia E."/>
            <person name="Haridas S."/>
            <person name="Andreopoulos W."/>
            <person name="Labutti K."/>
            <person name="Pangilinan J."/>
            <person name="Floch G.L."/>
            <person name="Makela M.R."/>
            <person name="Henrissat B."/>
            <person name="Grigoriev I.V."/>
            <person name="Crouch J.A."/>
            <person name="De Vries R.P."/>
            <person name="Sukno S.A."/>
            <person name="Thon M.R."/>
        </authorList>
    </citation>
    <scope>NUCLEOTIDE SEQUENCE</scope>
    <source>
        <strain evidence="5">MAFF235873</strain>
    </source>
</reference>
<dbReference type="FunFam" id="3.30.110.10:FF:000006">
    <property type="entry name" value="Probable translation initiation factor, mitochondrial"/>
    <property type="match status" value="1"/>
</dbReference>
<organism evidence="5 6">
    <name type="scientific">Colletotrichum zoysiae</name>
    <dbReference type="NCBI Taxonomy" id="1216348"/>
    <lineage>
        <taxon>Eukaryota</taxon>
        <taxon>Fungi</taxon>
        <taxon>Dikarya</taxon>
        <taxon>Ascomycota</taxon>
        <taxon>Pezizomycotina</taxon>
        <taxon>Sordariomycetes</taxon>
        <taxon>Hypocreomycetidae</taxon>
        <taxon>Glomerellales</taxon>
        <taxon>Glomerellaceae</taxon>
        <taxon>Colletotrichum</taxon>
        <taxon>Colletotrichum graminicola species complex</taxon>
    </lineage>
</organism>
<accession>A0AAD9M7I6</accession>
<keyword evidence="3" id="KW-0648">Protein biosynthesis</keyword>
<evidence type="ECO:0000313" key="6">
    <source>
        <dbReference type="Proteomes" id="UP001232148"/>
    </source>
</evidence>
<feature type="compositionally biased region" description="Low complexity" evidence="4">
    <location>
        <begin position="67"/>
        <end position="79"/>
    </location>
</feature>
<comment type="caution">
    <text evidence="5">The sequence shown here is derived from an EMBL/GenBank/DDBJ whole genome shotgun (WGS) entry which is preliminary data.</text>
</comment>
<evidence type="ECO:0008006" key="7">
    <source>
        <dbReference type="Google" id="ProtNLM"/>
    </source>
</evidence>
<evidence type="ECO:0000256" key="3">
    <source>
        <dbReference type="ARBA" id="ARBA00022917"/>
    </source>
</evidence>
<dbReference type="Gene3D" id="3.30.110.10">
    <property type="entry name" value="Translation initiation factor 3 (IF-3), C-terminal domain"/>
    <property type="match status" value="1"/>
</dbReference>
<evidence type="ECO:0000256" key="2">
    <source>
        <dbReference type="ARBA" id="ARBA00022540"/>
    </source>
</evidence>
<feature type="region of interest" description="Disordered" evidence="4">
    <location>
        <begin position="264"/>
        <end position="286"/>
    </location>
</feature>